<reference evidence="1 2" key="1">
    <citation type="submission" date="2019-06" db="EMBL/GenBank/DDBJ databases">
        <title>Whole genome shotgun sequence of Brevibacillus parabrevis NBRC 12334.</title>
        <authorList>
            <person name="Hosoyama A."/>
            <person name="Uohara A."/>
            <person name="Ohji S."/>
            <person name="Ichikawa N."/>
        </authorList>
    </citation>
    <scope>NUCLEOTIDE SEQUENCE [LARGE SCALE GENOMIC DNA]</scope>
    <source>
        <strain evidence="1 2">NBRC 12334</strain>
    </source>
</reference>
<organism evidence="1 2">
    <name type="scientific">Brevibacillus parabrevis</name>
    <dbReference type="NCBI Taxonomy" id="54914"/>
    <lineage>
        <taxon>Bacteria</taxon>
        <taxon>Bacillati</taxon>
        <taxon>Bacillota</taxon>
        <taxon>Bacilli</taxon>
        <taxon>Bacillales</taxon>
        <taxon>Paenibacillaceae</taxon>
        <taxon>Brevibacillus</taxon>
    </lineage>
</organism>
<protein>
    <submittedName>
        <fullName evidence="1">Uncharacterized protein</fullName>
    </submittedName>
</protein>
<accession>A0A4Y3PIC4</accession>
<dbReference type="EMBL" id="BJMH01000005">
    <property type="protein sequence ID" value="GEB31696.1"/>
    <property type="molecule type" value="Genomic_DNA"/>
</dbReference>
<dbReference type="Proteomes" id="UP000316882">
    <property type="component" value="Unassembled WGS sequence"/>
</dbReference>
<keyword evidence="2" id="KW-1185">Reference proteome</keyword>
<evidence type="ECO:0000313" key="2">
    <source>
        <dbReference type="Proteomes" id="UP000316882"/>
    </source>
</evidence>
<proteinExistence type="predicted"/>
<sequence>MNFSLAVTSCPASENYGIPTSAAQANKLADTMTAELAGDYDEKSI</sequence>
<name>A0A4Y3PIC4_BREPA</name>
<dbReference type="AlphaFoldDB" id="A0A4Y3PIC4"/>
<evidence type="ECO:0000313" key="1">
    <source>
        <dbReference type="EMBL" id="GEB31696.1"/>
    </source>
</evidence>
<gene>
    <name evidence="1" type="ORF">BPA01_12760</name>
</gene>
<comment type="caution">
    <text evidence="1">The sequence shown here is derived from an EMBL/GenBank/DDBJ whole genome shotgun (WGS) entry which is preliminary data.</text>
</comment>